<gene>
    <name evidence="3" type="ORF">C1280_09535</name>
</gene>
<protein>
    <submittedName>
        <fullName evidence="3">Uncharacterized protein</fullName>
    </submittedName>
</protein>
<dbReference type="EMBL" id="CP025958">
    <property type="protein sequence ID" value="AWM37242.1"/>
    <property type="molecule type" value="Genomic_DNA"/>
</dbReference>
<evidence type="ECO:0000256" key="1">
    <source>
        <dbReference type="SAM" id="MobiDB-lite"/>
    </source>
</evidence>
<name>A0A2Z3GYV9_9BACT</name>
<keyword evidence="4" id="KW-1185">Reference proteome</keyword>
<evidence type="ECO:0000313" key="4">
    <source>
        <dbReference type="Proteomes" id="UP000245802"/>
    </source>
</evidence>
<feature type="region of interest" description="Disordered" evidence="1">
    <location>
        <begin position="65"/>
        <end position="103"/>
    </location>
</feature>
<accession>A0A2Z3GYV9</accession>
<keyword evidence="2" id="KW-0812">Transmembrane</keyword>
<sequence length="103" mass="10846">MNVFDKVCASLAFVLGAFFLVTGVVGAVLGCRAHFTLPPVVGALPAFVGWGIVRAVYLAWRRRPVRPPDQWPDGFRPLPDRLGTTGQGAGGSAEPGATPDTAR</sequence>
<evidence type="ECO:0000256" key="2">
    <source>
        <dbReference type="SAM" id="Phobius"/>
    </source>
</evidence>
<dbReference type="AlphaFoldDB" id="A0A2Z3GYV9"/>
<keyword evidence="2" id="KW-1133">Transmembrane helix</keyword>
<proteinExistence type="predicted"/>
<organism evidence="3 4">
    <name type="scientific">Gemmata obscuriglobus</name>
    <dbReference type="NCBI Taxonomy" id="114"/>
    <lineage>
        <taxon>Bacteria</taxon>
        <taxon>Pseudomonadati</taxon>
        <taxon>Planctomycetota</taxon>
        <taxon>Planctomycetia</taxon>
        <taxon>Gemmatales</taxon>
        <taxon>Gemmataceae</taxon>
        <taxon>Gemmata</taxon>
    </lineage>
</organism>
<dbReference type="KEGG" id="gog:C1280_09535"/>
<dbReference type="PROSITE" id="PS51257">
    <property type="entry name" value="PROKAR_LIPOPROTEIN"/>
    <property type="match status" value="1"/>
</dbReference>
<feature type="transmembrane region" description="Helical" evidence="2">
    <location>
        <begin position="40"/>
        <end position="60"/>
    </location>
</feature>
<keyword evidence="2" id="KW-0472">Membrane</keyword>
<reference evidence="3 4" key="1">
    <citation type="submission" date="2018-01" db="EMBL/GenBank/DDBJ databases">
        <title>G. obscuriglobus.</title>
        <authorList>
            <person name="Franke J."/>
            <person name="Blomberg W."/>
            <person name="Selmecki A."/>
        </authorList>
    </citation>
    <scope>NUCLEOTIDE SEQUENCE [LARGE SCALE GENOMIC DNA]</scope>
    <source>
        <strain evidence="3 4">DSM 5831</strain>
    </source>
</reference>
<dbReference type="Proteomes" id="UP000245802">
    <property type="component" value="Chromosome"/>
</dbReference>
<evidence type="ECO:0000313" key="3">
    <source>
        <dbReference type="EMBL" id="AWM37242.1"/>
    </source>
</evidence>